<dbReference type="InterPro" id="IPR000719">
    <property type="entry name" value="Prot_kinase_dom"/>
</dbReference>
<sequence>MNLKPSNLLLDENGITLVSNFGLAGKIILNYEIDLVAPDHRDAYTTSTTLFSDGTNDRSKRNTNPDGLSTPQINESIAYAMLLWLLFLLLVNLWLLLSLCFLMLAIAILMYLASLIGKHDNCFLVLRKVNRGLRNHQPSSHM</sequence>
<dbReference type="AlphaFoldDB" id="A0AAN7RBD6"/>
<proteinExistence type="predicted"/>
<dbReference type="Proteomes" id="UP001346149">
    <property type="component" value="Unassembled WGS sequence"/>
</dbReference>
<name>A0AAN7RBD6_TRANT</name>
<feature type="transmembrane region" description="Helical" evidence="1">
    <location>
        <begin position="77"/>
        <end position="110"/>
    </location>
</feature>
<keyword evidence="1" id="KW-0472">Membrane</keyword>
<accession>A0AAN7RBD6</accession>
<reference evidence="3 4" key="1">
    <citation type="journal article" date="2023" name="Hortic Res">
        <title>Pangenome of water caltrop reveals structural variations and asymmetric subgenome divergence after allopolyploidization.</title>
        <authorList>
            <person name="Zhang X."/>
            <person name="Chen Y."/>
            <person name="Wang L."/>
            <person name="Yuan Y."/>
            <person name="Fang M."/>
            <person name="Shi L."/>
            <person name="Lu R."/>
            <person name="Comes H.P."/>
            <person name="Ma Y."/>
            <person name="Chen Y."/>
            <person name="Huang G."/>
            <person name="Zhou Y."/>
            <person name="Zheng Z."/>
            <person name="Qiu Y."/>
        </authorList>
    </citation>
    <scope>NUCLEOTIDE SEQUENCE [LARGE SCALE GENOMIC DNA]</scope>
    <source>
        <strain evidence="3">F231</strain>
    </source>
</reference>
<organism evidence="3 4">
    <name type="scientific">Trapa natans</name>
    <name type="common">Water chestnut</name>
    <dbReference type="NCBI Taxonomy" id="22666"/>
    <lineage>
        <taxon>Eukaryota</taxon>
        <taxon>Viridiplantae</taxon>
        <taxon>Streptophyta</taxon>
        <taxon>Embryophyta</taxon>
        <taxon>Tracheophyta</taxon>
        <taxon>Spermatophyta</taxon>
        <taxon>Magnoliopsida</taxon>
        <taxon>eudicotyledons</taxon>
        <taxon>Gunneridae</taxon>
        <taxon>Pentapetalae</taxon>
        <taxon>rosids</taxon>
        <taxon>malvids</taxon>
        <taxon>Myrtales</taxon>
        <taxon>Lythraceae</taxon>
        <taxon>Trapa</taxon>
    </lineage>
</organism>
<protein>
    <recommendedName>
        <fullName evidence="2">Protein kinase domain-containing protein</fullName>
    </recommendedName>
</protein>
<keyword evidence="1" id="KW-0812">Transmembrane</keyword>
<dbReference type="SUPFAM" id="SSF56112">
    <property type="entry name" value="Protein kinase-like (PK-like)"/>
    <property type="match status" value="1"/>
</dbReference>
<feature type="domain" description="Protein kinase" evidence="2">
    <location>
        <begin position="1"/>
        <end position="142"/>
    </location>
</feature>
<dbReference type="PROSITE" id="PS50011">
    <property type="entry name" value="PROTEIN_KINASE_DOM"/>
    <property type="match status" value="1"/>
</dbReference>
<dbReference type="EMBL" id="JAXQNO010000006">
    <property type="protein sequence ID" value="KAK4796772.1"/>
    <property type="molecule type" value="Genomic_DNA"/>
</dbReference>
<comment type="caution">
    <text evidence="3">The sequence shown here is derived from an EMBL/GenBank/DDBJ whole genome shotgun (WGS) entry which is preliminary data.</text>
</comment>
<evidence type="ECO:0000256" key="1">
    <source>
        <dbReference type="SAM" id="Phobius"/>
    </source>
</evidence>
<evidence type="ECO:0000259" key="2">
    <source>
        <dbReference type="PROSITE" id="PS50011"/>
    </source>
</evidence>
<keyword evidence="4" id="KW-1185">Reference proteome</keyword>
<evidence type="ECO:0000313" key="3">
    <source>
        <dbReference type="EMBL" id="KAK4796772.1"/>
    </source>
</evidence>
<dbReference type="InterPro" id="IPR011009">
    <property type="entry name" value="Kinase-like_dom_sf"/>
</dbReference>
<keyword evidence="1" id="KW-1133">Transmembrane helix</keyword>
<gene>
    <name evidence="3" type="ORF">SAY86_029098</name>
</gene>
<dbReference type="GO" id="GO:0005524">
    <property type="term" value="F:ATP binding"/>
    <property type="evidence" value="ECO:0007669"/>
    <property type="project" value="InterPro"/>
</dbReference>
<dbReference type="GO" id="GO:0004672">
    <property type="term" value="F:protein kinase activity"/>
    <property type="evidence" value="ECO:0007669"/>
    <property type="project" value="InterPro"/>
</dbReference>
<evidence type="ECO:0000313" key="4">
    <source>
        <dbReference type="Proteomes" id="UP001346149"/>
    </source>
</evidence>